<evidence type="ECO:0000256" key="6">
    <source>
        <dbReference type="ARBA" id="ARBA00011891"/>
    </source>
</evidence>
<feature type="domain" description="Acid ceramidase N-terminal" evidence="19">
    <location>
        <begin position="26"/>
        <end position="87"/>
    </location>
</feature>
<evidence type="ECO:0000256" key="5">
    <source>
        <dbReference type="ARBA" id="ARBA00005730"/>
    </source>
</evidence>
<organism evidence="20 21">
    <name type="scientific">Romanomermis culicivorax</name>
    <name type="common">Nematode worm</name>
    <dbReference type="NCBI Taxonomy" id="13658"/>
    <lineage>
        <taxon>Eukaryota</taxon>
        <taxon>Metazoa</taxon>
        <taxon>Ecdysozoa</taxon>
        <taxon>Nematoda</taxon>
        <taxon>Enoplea</taxon>
        <taxon>Dorylaimia</taxon>
        <taxon>Mermithida</taxon>
        <taxon>Mermithoidea</taxon>
        <taxon>Mermithidae</taxon>
        <taxon>Romanomermis</taxon>
    </lineage>
</organism>
<evidence type="ECO:0000256" key="9">
    <source>
        <dbReference type="ARBA" id="ARBA00022801"/>
    </source>
</evidence>
<name>A0A915KRP5_ROMCU</name>
<comment type="subcellular location">
    <subcellularLocation>
        <location evidence="1">Lysosome</location>
    </subcellularLocation>
    <subcellularLocation>
        <location evidence="2">Secreted</location>
    </subcellularLocation>
</comment>
<evidence type="ECO:0000259" key="19">
    <source>
        <dbReference type="Pfam" id="PF15508"/>
    </source>
</evidence>
<dbReference type="GO" id="GO:0006631">
    <property type="term" value="P:fatty acid metabolic process"/>
    <property type="evidence" value="ECO:0007669"/>
    <property type="project" value="InterPro"/>
</dbReference>
<dbReference type="GO" id="GO:0006665">
    <property type="term" value="P:sphingolipid metabolic process"/>
    <property type="evidence" value="ECO:0007669"/>
    <property type="project" value="UniProtKB-KW"/>
</dbReference>
<comment type="pathway">
    <text evidence="3">Lipid metabolism; sphingolipid metabolism.</text>
</comment>
<dbReference type="OMA" id="GWWMSFL"/>
<evidence type="ECO:0000256" key="12">
    <source>
        <dbReference type="ARBA" id="ARBA00023157"/>
    </source>
</evidence>
<dbReference type="PANTHER" id="PTHR28583">
    <property type="entry name" value="ACID AMIDASE"/>
    <property type="match status" value="1"/>
</dbReference>
<dbReference type="PANTHER" id="PTHR28583:SF1">
    <property type="entry name" value="ACID CERAMIDASE"/>
    <property type="match status" value="1"/>
</dbReference>
<evidence type="ECO:0000256" key="11">
    <source>
        <dbReference type="ARBA" id="ARBA00023098"/>
    </source>
</evidence>
<evidence type="ECO:0000256" key="17">
    <source>
        <dbReference type="PIRSR" id="PIRSR017632-1"/>
    </source>
</evidence>
<keyword evidence="12" id="KW-1015">Disulfide bond</keyword>
<keyword evidence="11 16" id="KW-0443">Lipid metabolism</keyword>
<keyword evidence="9 16" id="KW-0378">Hydrolase</keyword>
<dbReference type="InterPro" id="IPR016699">
    <property type="entry name" value="Acid_ceramidase-like"/>
</dbReference>
<evidence type="ECO:0000313" key="21">
    <source>
        <dbReference type="WBParaSite" id="nRc.2.0.1.t40343-RA"/>
    </source>
</evidence>
<proteinExistence type="inferred from homology"/>
<feature type="domain" description="Choloylglycine hydrolase/NAAA C-terminal" evidence="18">
    <location>
        <begin position="160"/>
        <end position="306"/>
    </location>
</feature>
<evidence type="ECO:0000313" key="20">
    <source>
        <dbReference type="Proteomes" id="UP000887565"/>
    </source>
</evidence>
<keyword evidence="13" id="KW-0325">Glycoprotein</keyword>
<dbReference type="GO" id="GO:0005764">
    <property type="term" value="C:lysosome"/>
    <property type="evidence" value="ECO:0007669"/>
    <property type="project" value="UniProtKB-SubCell"/>
</dbReference>
<comment type="pathway">
    <text evidence="4">Sphingolipid metabolism.</text>
</comment>
<keyword evidence="7" id="KW-0964">Secreted</keyword>
<evidence type="ECO:0000259" key="18">
    <source>
        <dbReference type="Pfam" id="PF02275"/>
    </source>
</evidence>
<dbReference type="PIRSF" id="PIRSF017632">
    <property type="entry name" value="Acid_ceramidase-like"/>
    <property type="match status" value="1"/>
</dbReference>
<dbReference type="WBParaSite" id="nRc.2.0.1.t40343-RA">
    <property type="protein sequence ID" value="nRc.2.0.1.t40343-RA"/>
    <property type="gene ID" value="nRc.2.0.1.g40343"/>
</dbReference>
<reference evidence="21" key="1">
    <citation type="submission" date="2022-11" db="UniProtKB">
        <authorList>
            <consortium name="WormBaseParasite"/>
        </authorList>
    </citation>
    <scope>IDENTIFICATION</scope>
</reference>
<feature type="active site" description="Nucleophile" evidence="17">
    <location>
        <position position="160"/>
    </location>
</feature>
<evidence type="ECO:0000256" key="16">
    <source>
        <dbReference type="PIRNR" id="PIRNR017632"/>
    </source>
</evidence>
<evidence type="ECO:0000256" key="8">
    <source>
        <dbReference type="ARBA" id="ARBA00022729"/>
    </source>
</evidence>
<evidence type="ECO:0000256" key="4">
    <source>
        <dbReference type="ARBA" id="ARBA00004991"/>
    </source>
</evidence>
<keyword evidence="14" id="KW-0458">Lysosome</keyword>
<keyword evidence="8" id="KW-0732">Signal</keyword>
<sequence length="413" mass="47602">TKSPPEPFNDRCLIGERGLYPGPQAQVPKFVIDLDQPPSIRWNEVARNFSKKIKDLSDVLSNKIIEPVLGKKIWRFLDWTLGDLDARFPAPYADELKGNLVSELRAIMDIFTQSIDSEDDFIEENNSTHQQRFIRISNATGVPLGQIVLYNIFYEIFTVCTSIVAQDESGGIYHARNMDFGLLIGWNRTSHDWLVTEKLRKMVLNVDFHKNGKLLFRAATFAGYVGVYNAMRPNSYAVTVNERFKMDGGYRGIVQWLLKRNNDSWMSWMVRDVFERVPDYETAVEKLSSIRVIAPLYVIISGTKSGQGRIIVRSRQKTDGFVDLDDTKRDGWFILETNTDPWSEPTFFDDRRTPGRNCMQKLSRKNLTLPGLFQVLSSPTNLNKLTVFSILIKTDQDRFETYVQKCPDPCWPW</sequence>
<dbReference type="InterPro" id="IPR029132">
    <property type="entry name" value="CBAH/NAAA_C"/>
</dbReference>
<accession>A0A915KRP5</accession>
<dbReference type="GO" id="GO:0016020">
    <property type="term" value="C:membrane"/>
    <property type="evidence" value="ECO:0007669"/>
    <property type="project" value="GOC"/>
</dbReference>
<dbReference type="AlphaFoldDB" id="A0A915KRP5"/>
<dbReference type="EC" id="3.5.1.23" evidence="6"/>
<dbReference type="GO" id="GO:0005576">
    <property type="term" value="C:extracellular region"/>
    <property type="evidence" value="ECO:0007669"/>
    <property type="project" value="UniProtKB-SubCell"/>
</dbReference>
<dbReference type="InterPro" id="IPR029130">
    <property type="entry name" value="Acid_ceramidase_N"/>
</dbReference>
<dbReference type="Pfam" id="PF15508">
    <property type="entry name" value="NAAA-beta"/>
    <property type="match status" value="1"/>
</dbReference>
<dbReference type="GO" id="GO:0017064">
    <property type="term" value="F:fatty acid amide hydrolase activity"/>
    <property type="evidence" value="ECO:0007669"/>
    <property type="project" value="InterPro"/>
</dbReference>
<evidence type="ECO:0000256" key="10">
    <source>
        <dbReference type="ARBA" id="ARBA00022919"/>
    </source>
</evidence>
<evidence type="ECO:0000256" key="7">
    <source>
        <dbReference type="ARBA" id="ARBA00022525"/>
    </source>
</evidence>
<evidence type="ECO:0000256" key="15">
    <source>
        <dbReference type="ARBA" id="ARBA00040588"/>
    </source>
</evidence>
<dbReference type="Pfam" id="PF02275">
    <property type="entry name" value="CBAH"/>
    <property type="match status" value="1"/>
</dbReference>
<evidence type="ECO:0000256" key="3">
    <source>
        <dbReference type="ARBA" id="ARBA00004760"/>
    </source>
</evidence>
<keyword evidence="10" id="KW-0746">Sphingolipid metabolism</keyword>
<comment type="similarity">
    <text evidence="5 16">Belongs to the acid ceramidase family.</text>
</comment>
<evidence type="ECO:0000256" key="13">
    <source>
        <dbReference type="ARBA" id="ARBA00023180"/>
    </source>
</evidence>
<dbReference type="GO" id="GO:0017040">
    <property type="term" value="F:N-acylsphingosine amidohydrolase activity"/>
    <property type="evidence" value="ECO:0007669"/>
    <property type="project" value="UniProtKB-EC"/>
</dbReference>
<evidence type="ECO:0000256" key="1">
    <source>
        <dbReference type="ARBA" id="ARBA00004371"/>
    </source>
</evidence>
<keyword evidence="20" id="KW-1185">Reference proteome</keyword>
<evidence type="ECO:0000256" key="2">
    <source>
        <dbReference type="ARBA" id="ARBA00004613"/>
    </source>
</evidence>
<evidence type="ECO:0000256" key="14">
    <source>
        <dbReference type="ARBA" id="ARBA00023228"/>
    </source>
</evidence>
<dbReference type="Proteomes" id="UP000887565">
    <property type="component" value="Unplaced"/>
</dbReference>
<protein>
    <recommendedName>
        <fullName evidence="15">Acid ceramidase</fullName>
        <ecNumber evidence="6">3.5.1.23</ecNumber>
    </recommendedName>
</protein>